<evidence type="ECO:0000313" key="8">
    <source>
        <dbReference type="EMBL" id="SFQ72899.1"/>
    </source>
</evidence>
<feature type="transmembrane region" description="Helical" evidence="6">
    <location>
        <begin position="62"/>
        <end position="84"/>
    </location>
</feature>
<dbReference type="Gene3D" id="1.20.1250.20">
    <property type="entry name" value="MFS general substrate transporter like domains"/>
    <property type="match status" value="1"/>
</dbReference>
<keyword evidence="3 6" id="KW-0812">Transmembrane</keyword>
<keyword evidence="4 6" id="KW-1133">Transmembrane helix</keyword>
<gene>
    <name evidence="8" type="ORF">SAMN05421810_11521</name>
</gene>
<feature type="transmembrane region" description="Helical" evidence="6">
    <location>
        <begin position="377"/>
        <end position="404"/>
    </location>
</feature>
<keyword evidence="9" id="KW-1185">Reference proteome</keyword>
<dbReference type="GO" id="GO:0022857">
    <property type="term" value="F:transmembrane transporter activity"/>
    <property type="evidence" value="ECO:0007669"/>
    <property type="project" value="InterPro"/>
</dbReference>
<evidence type="ECO:0000256" key="1">
    <source>
        <dbReference type="ARBA" id="ARBA00004651"/>
    </source>
</evidence>
<evidence type="ECO:0000256" key="6">
    <source>
        <dbReference type="SAM" id="Phobius"/>
    </source>
</evidence>
<feature type="transmembrane region" description="Helical" evidence="6">
    <location>
        <begin position="321"/>
        <end position="339"/>
    </location>
</feature>
<proteinExistence type="predicted"/>
<feature type="transmembrane region" description="Helical" evidence="6">
    <location>
        <begin position="34"/>
        <end position="55"/>
    </location>
</feature>
<dbReference type="PRINTS" id="PR01036">
    <property type="entry name" value="TCRTETB"/>
</dbReference>
<feature type="transmembrane region" description="Helical" evidence="6">
    <location>
        <begin position="345"/>
        <end position="365"/>
    </location>
</feature>
<name>A0A1I6AW98_9PSEU</name>
<dbReference type="EMBL" id="FOWW01000015">
    <property type="protein sequence ID" value="SFQ72899.1"/>
    <property type="molecule type" value="Genomic_DNA"/>
</dbReference>
<dbReference type="Pfam" id="PF07690">
    <property type="entry name" value="MFS_1"/>
    <property type="match status" value="1"/>
</dbReference>
<dbReference type="InterPro" id="IPR020846">
    <property type="entry name" value="MFS_dom"/>
</dbReference>
<dbReference type="SUPFAM" id="SSF103473">
    <property type="entry name" value="MFS general substrate transporter"/>
    <property type="match status" value="1"/>
</dbReference>
<accession>A0A1I6AW98</accession>
<dbReference type="PANTHER" id="PTHR42718">
    <property type="entry name" value="MAJOR FACILITATOR SUPERFAMILY MULTIDRUG TRANSPORTER MFSC"/>
    <property type="match status" value="1"/>
</dbReference>
<reference evidence="9" key="1">
    <citation type="submission" date="2016-10" db="EMBL/GenBank/DDBJ databases">
        <authorList>
            <person name="Varghese N."/>
            <person name="Submissions S."/>
        </authorList>
    </citation>
    <scope>NUCLEOTIDE SEQUENCE [LARGE SCALE GENOMIC DNA]</scope>
    <source>
        <strain evidence="9">CGMCC 4.5579</strain>
    </source>
</reference>
<feature type="transmembrane region" description="Helical" evidence="6">
    <location>
        <begin position="218"/>
        <end position="235"/>
    </location>
</feature>
<dbReference type="STRING" id="587909.SAMN05421810_11521"/>
<organism evidence="8 9">
    <name type="scientific">Amycolatopsis arida</name>
    <dbReference type="NCBI Taxonomy" id="587909"/>
    <lineage>
        <taxon>Bacteria</taxon>
        <taxon>Bacillati</taxon>
        <taxon>Actinomycetota</taxon>
        <taxon>Actinomycetes</taxon>
        <taxon>Pseudonocardiales</taxon>
        <taxon>Pseudonocardiaceae</taxon>
        <taxon>Amycolatopsis</taxon>
    </lineage>
</organism>
<dbReference type="InterPro" id="IPR036259">
    <property type="entry name" value="MFS_trans_sf"/>
</dbReference>
<dbReference type="PROSITE" id="PS50850">
    <property type="entry name" value="MFS"/>
    <property type="match status" value="1"/>
</dbReference>
<feature type="transmembrane region" description="Helical" evidence="6">
    <location>
        <begin position="255"/>
        <end position="278"/>
    </location>
</feature>
<dbReference type="Proteomes" id="UP000198727">
    <property type="component" value="Unassembled WGS sequence"/>
</dbReference>
<feature type="domain" description="Major facilitator superfamily (MFS) profile" evidence="7">
    <location>
        <begin position="1"/>
        <end position="449"/>
    </location>
</feature>
<dbReference type="InterPro" id="IPR011701">
    <property type="entry name" value="MFS"/>
</dbReference>
<keyword evidence="2" id="KW-0813">Transport</keyword>
<dbReference type="GO" id="GO:0005886">
    <property type="term" value="C:plasma membrane"/>
    <property type="evidence" value="ECO:0007669"/>
    <property type="project" value="UniProtKB-SubCell"/>
</dbReference>
<keyword evidence="5 6" id="KW-0472">Membrane</keyword>
<evidence type="ECO:0000256" key="2">
    <source>
        <dbReference type="ARBA" id="ARBA00022448"/>
    </source>
</evidence>
<evidence type="ECO:0000313" key="9">
    <source>
        <dbReference type="Proteomes" id="UP000198727"/>
    </source>
</evidence>
<feature type="transmembrane region" description="Helical" evidence="6">
    <location>
        <begin position="424"/>
        <end position="444"/>
    </location>
</feature>
<dbReference type="OrthoDB" id="3281800at2"/>
<comment type="subcellular location">
    <subcellularLocation>
        <location evidence="1">Cell membrane</location>
        <topology evidence="1">Multi-pass membrane protein</topology>
    </subcellularLocation>
</comment>
<feature type="transmembrane region" description="Helical" evidence="6">
    <location>
        <begin position="187"/>
        <end position="206"/>
    </location>
</feature>
<evidence type="ECO:0000259" key="7">
    <source>
        <dbReference type="PROSITE" id="PS50850"/>
    </source>
</evidence>
<evidence type="ECO:0000256" key="5">
    <source>
        <dbReference type="ARBA" id="ARBA00023136"/>
    </source>
</evidence>
<dbReference type="PANTHER" id="PTHR42718:SF9">
    <property type="entry name" value="MAJOR FACILITATOR SUPERFAMILY MULTIDRUG TRANSPORTER MFSC"/>
    <property type="match status" value="1"/>
</dbReference>
<dbReference type="RefSeq" id="WP_092536799.1">
    <property type="nucleotide sequence ID" value="NZ_FOWW01000015.1"/>
</dbReference>
<dbReference type="AlphaFoldDB" id="A0A1I6AW98"/>
<protein>
    <submittedName>
        <fullName evidence="8">MFS transporter, DHA2 family, florfenicol/chloramphenicol resistance protein</fullName>
    </submittedName>
</protein>
<feature type="transmembrane region" description="Helical" evidence="6">
    <location>
        <begin position="96"/>
        <end position="117"/>
    </location>
</feature>
<sequence>MMPILVAATVLTISTNSMITVLLPDIGRSLGSGPVALGWTVTGALLGLAIGSPVYGFLGLRFGIRAVLAAGLVVFTAGVAIAAVSPNITFLIAARGLQGIGAGAVPTLAGYAVVTVVEPARRGAAFGLLGSATGAAQVAGPVVGGTLGEFVGWRGVFTLAGLIAVPLAVASLKLLPRRSSTETSRSIDVAGVVLLAGAVSALLAAINLWGQPTASQRLIWTLLVLGAVAALGLVWRSRTAREPFIPPALLRRRGYVPACTVAAGALGVSVAVEVLIPLQVSDLRGLESGVIGLVLLPGAVVAVAVAAPAGRVADRVGNRAVAAAGVLSMVVGVMVLSSTAGSGPIVIATGMATTELGFVVTAVAAQNAAGRSLDAQLASVGFGLFHTARYLSGGIGAALGPGILEARGSILQSWNPAHHGAGANYADTLLLLAPVLLVGLTMTARIRRD</sequence>
<feature type="transmembrane region" description="Helical" evidence="6">
    <location>
        <begin position="124"/>
        <end position="143"/>
    </location>
</feature>
<evidence type="ECO:0000256" key="3">
    <source>
        <dbReference type="ARBA" id="ARBA00022692"/>
    </source>
</evidence>
<feature type="transmembrane region" description="Helical" evidence="6">
    <location>
        <begin position="155"/>
        <end position="175"/>
    </location>
</feature>
<evidence type="ECO:0000256" key="4">
    <source>
        <dbReference type="ARBA" id="ARBA00022989"/>
    </source>
</evidence>
<feature type="transmembrane region" description="Helical" evidence="6">
    <location>
        <begin position="290"/>
        <end position="309"/>
    </location>
</feature>
<dbReference type="Gene3D" id="1.20.1720.10">
    <property type="entry name" value="Multidrug resistance protein D"/>
    <property type="match status" value="1"/>
</dbReference>